<dbReference type="KEGG" id="ndi:NDAI_0G06140"/>
<gene>
    <name evidence="1" type="primary">NDAI0G06140</name>
    <name evidence="1" type="ordered locus">NDAI_0G06140</name>
</gene>
<name>J7RTN1_NAUDC</name>
<dbReference type="HOGENOM" id="CLU_3088968_0_0_1"/>
<dbReference type="eggNOG" id="ENOG502SBQD">
    <property type="taxonomic scope" value="Eukaryota"/>
</dbReference>
<proteinExistence type="predicted"/>
<dbReference type="GO" id="GO:0001401">
    <property type="term" value="C:SAM complex"/>
    <property type="evidence" value="ECO:0007669"/>
    <property type="project" value="EnsemblFungi"/>
</dbReference>
<dbReference type="OrthoDB" id="2122015at2759"/>
<dbReference type="Pfam" id="PF17237">
    <property type="entry name" value="Emr1"/>
    <property type="match status" value="1"/>
</dbReference>
<sequence length="52" mass="6084">MLFFFRQLRHIFTQSHSISQQIRLSRCAFFQLLGYLGSCVVISLAAQSKYLE</sequence>
<organism evidence="1 2">
    <name type="scientific">Naumovozyma dairenensis (strain ATCC 10597 / BCRC 20456 / CBS 421 / NBRC 0211 / NRRL Y-12639)</name>
    <name type="common">Saccharomyces dairenensis</name>
    <dbReference type="NCBI Taxonomy" id="1071378"/>
    <lineage>
        <taxon>Eukaryota</taxon>
        <taxon>Fungi</taxon>
        <taxon>Dikarya</taxon>
        <taxon>Ascomycota</taxon>
        <taxon>Saccharomycotina</taxon>
        <taxon>Saccharomycetes</taxon>
        <taxon>Saccharomycetales</taxon>
        <taxon>Saccharomycetaceae</taxon>
        <taxon>Naumovozyma</taxon>
    </lineage>
</organism>
<dbReference type="InterPro" id="IPR035195">
    <property type="entry name" value="Emr1"/>
</dbReference>
<dbReference type="RefSeq" id="XP_003980273.1">
    <property type="nucleotide sequence ID" value="XM_003980224.1"/>
</dbReference>
<dbReference type="Proteomes" id="UP000000689">
    <property type="component" value="Chromosome 7"/>
</dbReference>
<evidence type="ECO:0000313" key="2">
    <source>
        <dbReference type="Proteomes" id="UP000000689"/>
    </source>
</evidence>
<protein>
    <submittedName>
        <fullName evidence="1">Uncharacterized protein</fullName>
    </submittedName>
</protein>
<evidence type="ECO:0000313" key="1">
    <source>
        <dbReference type="EMBL" id="CCK73597.1"/>
    </source>
</evidence>
<dbReference type="AlphaFoldDB" id="J7RTN1"/>
<dbReference type="STRING" id="1071378.J7RTN1"/>
<dbReference type="EMBL" id="HE580273">
    <property type="protein sequence ID" value="CCK73597.1"/>
    <property type="molecule type" value="Genomic_DNA"/>
</dbReference>
<accession>J7RTN1</accession>
<dbReference type="OMA" id="NIFVESH"/>
<dbReference type="GO" id="GO:0070096">
    <property type="term" value="P:mitochondrial outer membrane translocase complex assembly"/>
    <property type="evidence" value="ECO:0007669"/>
    <property type="project" value="EnsemblFungi"/>
</dbReference>
<keyword evidence="2" id="KW-1185">Reference proteome</keyword>
<reference evidence="1 2" key="1">
    <citation type="journal article" date="2011" name="Proc. Natl. Acad. Sci. U.S.A.">
        <title>Evolutionary erosion of yeast sex chromosomes by mating-type switching accidents.</title>
        <authorList>
            <person name="Gordon J.L."/>
            <person name="Armisen D."/>
            <person name="Proux-Wera E."/>
            <person name="Oheigeartaigh S.S."/>
            <person name="Byrne K.P."/>
            <person name="Wolfe K.H."/>
        </authorList>
    </citation>
    <scope>NUCLEOTIDE SEQUENCE [LARGE SCALE GENOMIC DNA]</scope>
    <source>
        <strain evidence="2">ATCC 10597 / BCRC 20456 / CBS 421 / NBRC 0211 / NRRL Y-12639</strain>
    </source>
</reference>
<dbReference type="GeneID" id="13927061"/>